<evidence type="ECO:0000259" key="1">
    <source>
        <dbReference type="Pfam" id="PF13460"/>
    </source>
</evidence>
<evidence type="ECO:0000313" key="3">
    <source>
        <dbReference type="Proteomes" id="UP000004030"/>
    </source>
</evidence>
<keyword evidence="3" id="KW-1185">Reference proteome</keyword>
<dbReference type="AlphaFoldDB" id="G6EGP4"/>
<dbReference type="EMBL" id="AGFM01000056">
    <property type="protein sequence ID" value="EHJ59487.1"/>
    <property type="molecule type" value="Genomic_DNA"/>
</dbReference>
<dbReference type="OrthoDB" id="7771794at2"/>
<protein>
    <recommendedName>
        <fullName evidence="1">NAD(P)-binding domain-containing protein</fullName>
    </recommendedName>
</protein>
<dbReference type="KEGG" id="npn:JI59_21445"/>
<sequence>MSGQALLVAGASGHLGRRALEQLLESGKGPLIATTRTPERLADLEARGVEIRHADYDSPESLPAAFSGAHRMLLVSTDAVLAPGQRLQQHRAAIAAAQSAGVRHVVYTSVTAPRPGTGSPIDEDHYWTEHALADSTMEWTILRNALYADLLLMTATTAAATGQIVSATENQGRTYIPRSDCADVAAAVVGSNTSGRAILDVTGNELVTQGEIAQWISRRSGKSISHLAISADQLLQEMQAAGYPEPLAAAMVGFDKACAEGYAAIRTSVVRDFLGREAVPVFSFLEKAWDSLPAQ</sequence>
<dbReference type="InterPro" id="IPR016040">
    <property type="entry name" value="NAD(P)-bd_dom"/>
</dbReference>
<dbReference type="PATRIC" id="fig|1088721.3.peg.3469"/>
<evidence type="ECO:0000313" key="2">
    <source>
        <dbReference type="EMBL" id="EHJ59487.1"/>
    </source>
</evidence>
<dbReference type="RefSeq" id="WP_007014423.1">
    <property type="nucleotide sequence ID" value="NZ_AGFM01000056.1"/>
</dbReference>
<name>G6EGP4_9SPHN</name>
<dbReference type="Gene3D" id="3.90.25.10">
    <property type="entry name" value="UDP-galactose 4-epimerase, domain 1"/>
    <property type="match status" value="1"/>
</dbReference>
<dbReference type="Gene3D" id="3.40.50.720">
    <property type="entry name" value="NAD(P)-binding Rossmann-like Domain"/>
    <property type="match status" value="1"/>
</dbReference>
<proteinExistence type="predicted"/>
<feature type="domain" description="NAD(P)-binding" evidence="1">
    <location>
        <begin position="10"/>
        <end position="189"/>
    </location>
</feature>
<gene>
    <name evidence="2" type="ORF">NSU_3515</name>
</gene>
<dbReference type="InterPro" id="IPR036291">
    <property type="entry name" value="NAD(P)-bd_dom_sf"/>
</dbReference>
<dbReference type="eggNOG" id="COG0702">
    <property type="taxonomic scope" value="Bacteria"/>
</dbReference>
<dbReference type="Proteomes" id="UP000004030">
    <property type="component" value="Unassembled WGS sequence"/>
</dbReference>
<dbReference type="PANTHER" id="PTHR47129">
    <property type="entry name" value="QUINONE OXIDOREDUCTASE 2"/>
    <property type="match status" value="1"/>
</dbReference>
<dbReference type="InterPro" id="IPR052718">
    <property type="entry name" value="NmrA-type_oxidoreductase"/>
</dbReference>
<comment type="caution">
    <text evidence="2">The sequence shown here is derived from an EMBL/GenBank/DDBJ whole genome shotgun (WGS) entry which is preliminary data.</text>
</comment>
<organism evidence="2 3">
    <name type="scientific">Novosphingobium pentaromativorans US6-1</name>
    <dbReference type="NCBI Taxonomy" id="1088721"/>
    <lineage>
        <taxon>Bacteria</taxon>
        <taxon>Pseudomonadati</taxon>
        <taxon>Pseudomonadota</taxon>
        <taxon>Alphaproteobacteria</taxon>
        <taxon>Sphingomonadales</taxon>
        <taxon>Sphingomonadaceae</taxon>
        <taxon>Novosphingobium</taxon>
    </lineage>
</organism>
<dbReference type="Pfam" id="PF13460">
    <property type="entry name" value="NAD_binding_10"/>
    <property type="match status" value="1"/>
</dbReference>
<accession>G6EGP4</accession>
<dbReference type="PANTHER" id="PTHR47129:SF1">
    <property type="entry name" value="NMRA-LIKE DOMAIN-CONTAINING PROTEIN"/>
    <property type="match status" value="1"/>
</dbReference>
<dbReference type="SUPFAM" id="SSF51735">
    <property type="entry name" value="NAD(P)-binding Rossmann-fold domains"/>
    <property type="match status" value="1"/>
</dbReference>
<reference evidence="2 3" key="1">
    <citation type="journal article" date="2012" name="J. Bacteriol.">
        <title>Genome sequence of benzo(a)pyrene-degrading bacterium Novosphingobium pentaromativorans US6-1.</title>
        <authorList>
            <person name="Luo Y.R."/>
            <person name="Kang S.G."/>
            <person name="Kim S.J."/>
            <person name="Kim M.R."/>
            <person name="Li N."/>
            <person name="Lee J.H."/>
            <person name="Kwon K.K."/>
        </authorList>
    </citation>
    <scope>NUCLEOTIDE SEQUENCE [LARGE SCALE GENOMIC DNA]</scope>
    <source>
        <strain evidence="2 3">US6-1</strain>
    </source>
</reference>